<protein>
    <submittedName>
        <fullName evidence="4">L-fuculose phosphate aldolase</fullName>
    </submittedName>
</protein>
<dbReference type="RefSeq" id="WP_232294246.1">
    <property type="nucleotide sequence ID" value="NZ_CDRZ01000101.1"/>
</dbReference>
<evidence type="ECO:0000256" key="2">
    <source>
        <dbReference type="ARBA" id="ARBA00023239"/>
    </source>
</evidence>
<dbReference type="InterPro" id="IPR050197">
    <property type="entry name" value="Aldolase_class_II_sugar_metab"/>
</dbReference>
<proteinExistence type="predicted"/>
<name>A0A0B7MJV8_9FIRM</name>
<keyword evidence="1" id="KW-0479">Metal-binding</keyword>
<evidence type="ECO:0000259" key="3">
    <source>
        <dbReference type="SMART" id="SM01007"/>
    </source>
</evidence>
<evidence type="ECO:0000313" key="4">
    <source>
        <dbReference type="EMBL" id="CEO88458.1"/>
    </source>
</evidence>
<dbReference type="PANTHER" id="PTHR22789:SF0">
    <property type="entry name" value="3-OXO-TETRONATE 4-PHOSPHATE DECARBOXYLASE-RELATED"/>
    <property type="match status" value="1"/>
</dbReference>
<reference evidence="5" key="1">
    <citation type="submission" date="2015-01" db="EMBL/GenBank/DDBJ databases">
        <authorList>
            <person name="Manzoor Shahid"/>
            <person name="Zubair Saima"/>
        </authorList>
    </citation>
    <scope>NUCLEOTIDE SEQUENCE [LARGE SCALE GENOMIC DNA]</scope>
    <source>
        <strain evidence="5">Sp3</strain>
    </source>
</reference>
<dbReference type="InterPro" id="IPR001303">
    <property type="entry name" value="Aldolase_II/adducin_N"/>
</dbReference>
<evidence type="ECO:0000256" key="1">
    <source>
        <dbReference type="ARBA" id="ARBA00022723"/>
    </source>
</evidence>
<organism evidence="4 5">
    <name type="scientific">Syntrophaceticus schinkii</name>
    <dbReference type="NCBI Taxonomy" id="499207"/>
    <lineage>
        <taxon>Bacteria</taxon>
        <taxon>Bacillati</taxon>
        <taxon>Bacillota</taxon>
        <taxon>Clostridia</taxon>
        <taxon>Thermoanaerobacterales</taxon>
        <taxon>Thermoanaerobacterales Family III. Incertae Sedis</taxon>
        <taxon>Syntrophaceticus</taxon>
    </lineage>
</organism>
<accession>A0A0B7MJV8</accession>
<dbReference type="EMBL" id="CDRZ01000101">
    <property type="protein sequence ID" value="CEO88458.1"/>
    <property type="molecule type" value="Genomic_DNA"/>
</dbReference>
<dbReference type="SMART" id="SM01007">
    <property type="entry name" value="Aldolase_II"/>
    <property type="match status" value="1"/>
</dbReference>
<dbReference type="InterPro" id="IPR036409">
    <property type="entry name" value="Aldolase_II/adducin_N_sf"/>
</dbReference>
<keyword evidence="2" id="KW-0456">Lyase</keyword>
<feature type="domain" description="Class II aldolase/adducin N-terminal" evidence="3">
    <location>
        <begin position="9"/>
        <end position="178"/>
    </location>
</feature>
<dbReference type="Pfam" id="PF00596">
    <property type="entry name" value="Aldolase_II"/>
    <property type="match status" value="1"/>
</dbReference>
<gene>
    <name evidence="4" type="ORF">SSCH_190030</name>
</gene>
<dbReference type="GO" id="GO:0005829">
    <property type="term" value="C:cytosol"/>
    <property type="evidence" value="ECO:0007669"/>
    <property type="project" value="TreeGrafter"/>
</dbReference>
<dbReference type="GO" id="GO:0016832">
    <property type="term" value="F:aldehyde-lyase activity"/>
    <property type="evidence" value="ECO:0007669"/>
    <property type="project" value="TreeGrafter"/>
</dbReference>
<evidence type="ECO:0000313" key="5">
    <source>
        <dbReference type="Proteomes" id="UP000046155"/>
    </source>
</evidence>
<dbReference type="PANTHER" id="PTHR22789">
    <property type="entry name" value="FUCULOSE PHOSPHATE ALDOLASE"/>
    <property type="match status" value="1"/>
</dbReference>
<sequence length="192" mass="20069">MIPRESEVQAVLETGKIIINSGLVSGTWGNISVRLSNPDSFLITPSGVPYHELTAEDLVIIDLQGEVLAGRLKPSSETPLHAAIYRARQDINGIVHTHSSYASVFTVTRKPLPPVLEEMAQLLGGDVRVAPYAPAGTDELAAAAVRCSWGTVSAVFVLANHGVVGGRAIPERSAPGLSGCGEGGIGLSFFTA</sequence>
<dbReference type="GO" id="GO:0046872">
    <property type="term" value="F:metal ion binding"/>
    <property type="evidence" value="ECO:0007669"/>
    <property type="project" value="UniProtKB-KW"/>
</dbReference>
<dbReference type="Gene3D" id="3.40.225.10">
    <property type="entry name" value="Class II aldolase/adducin N-terminal domain"/>
    <property type="match status" value="1"/>
</dbReference>
<dbReference type="GO" id="GO:0019323">
    <property type="term" value="P:pentose catabolic process"/>
    <property type="evidence" value="ECO:0007669"/>
    <property type="project" value="TreeGrafter"/>
</dbReference>
<dbReference type="SUPFAM" id="SSF53639">
    <property type="entry name" value="AraD/HMP-PK domain-like"/>
    <property type="match status" value="1"/>
</dbReference>
<keyword evidence="5" id="KW-1185">Reference proteome</keyword>
<dbReference type="AlphaFoldDB" id="A0A0B7MJV8"/>
<dbReference type="Proteomes" id="UP000046155">
    <property type="component" value="Unassembled WGS sequence"/>
</dbReference>